<dbReference type="SUPFAM" id="SSF56425">
    <property type="entry name" value="Succinate dehydrogenase/fumarate reductase flavoprotein, catalytic domain"/>
    <property type="match status" value="1"/>
</dbReference>
<keyword evidence="11" id="KW-1185">Reference proteome</keyword>
<dbReference type="RefSeq" id="WP_117358115.1">
    <property type="nucleotide sequence ID" value="NZ_QURH01000256.1"/>
</dbReference>
<dbReference type="NCBIfam" id="NF005866">
    <property type="entry name" value="PRK07803.1"/>
    <property type="match status" value="1"/>
</dbReference>
<keyword evidence="2 6" id="KW-0285">Flavoprotein</keyword>
<dbReference type="InterPro" id="IPR037099">
    <property type="entry name" value="Fum_R/Succ_DH_flav-like_C_sf"/>
</dbReference>
<feature type="region of interest" description="Disordered" evidence="7">
    <location>
        <begin position="642"/>
        <end position="676"/>
    </location>
</feature>
<evidence type="ECO:0000259" key="9">
    <source>
        <dbReference type="Pfam" id="PF02910"/>
    </source>
</evidence>
<dbReference type="PIRSF" id="PIRSF000171">
    <property type="entry name" value="SDHA_APRA_LASPO"/>
    <property type="match status" value="1"/>
</dbReference>
<dbReference type="GO" id="GO:0033765">
    <property type="term" value="F:steroid dehydrogenase activity, acting on the CH-CH group of donors"/>
    <property type="evidence" value="ECO:0007669"/>
    <property type="project" value="UniProtKB-ARBA"/>
</dbReference>
<dbReference type="PANTHER" id="PTHR11632:SF51">
    <property type="entry name" value="SUCCINATE DEHYDROGENASE [UBIQUINONE] FLAVOPROTEIN SUBUNIT, MITOCHONDRIAL"/>
    <property type="match status" value="1"/>
</dbReference>
<feature type="binding site" evidence="6">
    <location>
        <position position="426"/>
    </location>
    <ligand>
        <name>substrate</name>
    </ligand>
</feature>
<feature type="binding site" evidence="6">
    <location>
        <position position="229"/>
    </location>
    <ligand>
        <name>FAD</name>
        <dbReference type="ChEBI" id="CHEBI:57692"/>
    </ligand>
</feature>
<reference evidence="10 11" key="1">
    <citation type="submission" date="2018-08" db="EMBL/GenBank/DDBJ databases">
        <title>Actinomadura jelena sp. nov., a novel Actinomycete isolated from soil in Chad.</title>
        <authorList>
            <person name="Shi L."/>
        </authorList>
    </citation>
    <scope>NUCLEOTIDE SEQUENCE [LARGE SCALE GENOMIC DNA]</scope>
    <source>
        <strain evidence="10 11">NEAU-G17</strain>
    </source>
</reference>
<dbReference type="Pfam" id="PF02910">
    <property type="entry name" value="Succ_DH_flav_C"/>
    <property type="match status" value="1"/>
</dbReference>
<gene>
    <name evidence="10" type="ORF">DZF91_15150</name>
</gene>
<dbReference type="SUPFAM" id="SSF51905">
    <property type="entry name" value="FAD/NAD(P)-binding domain"/>
    <property type="match status" value="1"/>
</dbReference>
<feature type="domain" description="FAD-dependent oxidoreductase 2 FAD-binding" evidence="8">
    <location>
        <begin position="10"/>
        <end position="432"/>
    </location>
</feature>
<dbReference type="FunFam" id="3.90.700.10:FF:000005">
    <property type="entry name" value="Succinate dehydrogenase flavoprotein subunit"/>
    <property type="match status" value="1"/>
</dbReference>
<comment type="caution">
    <text evidence="10">The sequence shown here is derived from an EMBL/GenBank/DDBJ whole genome shotgun (WGS) entry which is preliminary data.</text>
</comment>
<feature type="binding site" evidence="6">
    <location>
        <begin position="15"/>
        <end position="20"/>
    </location>
    <ligand>
        <name>FAD</name>
        <dbReference type="ChEBI" id="CHEBI:57692"/>
    </ligand>
</feature>
<dbReference type="SUPFAM" id="SSF46977">
    <property type="entry name" value="Succinate dehydrogenase/fumarate reductase flavoprotein C-terminal domain"/>
    <property type="match status" value="1"/>
</dbReference>
<feature type="binding site" evidence="6">
    <location>
        <begin position="38"/>
        <end position="53"/>
    </location>
    <ligand>
        <name>FAD</name>
        <dbReference type="ChEBI" id="CHEBI:57692"/>
    </ligand>
</feature>
<evidence type="ECO:0000256" key="3">
    <source>
        <dbReference type="ARBA" id="ARBA00022827"/>
    </source>
</evidence>
<evidence type="ECO:0000313" key="10">
    <source>
        <dbReference type="EMBL" id="RFU40810.1"/>
    </source>
</evidence>
<dbReference type="EMBL" id="QURH01000256">
    <property type="protein sequence ID" value="RFU40810.1"/>
    <property type="molecule type" value="Genomic_DNA"/>
</dbReference>
<dbReference type="PANTHER" id="PTHR11632">
    <property type="entry name" value="SUCCINATE DEHYDROGENASE 2 FLAVOPROTEIN SUBUNIT"/>
    <property type="match status" value="1"/>
</dbReference>
<feature type="region of interest" description="Disordered" evidence="7">
    <location>
        <begin position="300"/>
        <end position="319"/>
    </location>
</feature>
<dbReference type="OrthoDB" id="9805351at2"/>
<name>A0A372JLJ0_9ACTN</name>
<feature type="binding site" evidence="6">
    <location>
        <position position="416"/>
    </location>
    <ligand>
        <name>FAD</name>
        <dbReference type="ChEBI" id="CHEBI:57692"/>
    </ligand>
</feature>
<dbReference type="Gene3D" id="3.50.50.60">
    <property type="entry name" value="FAD/NAD(P)-binding domain"/>
    <property type="match status" value="1"/>
</dbReference>
<keyword evidence="4" id="KW-0560">Oxidoreductase</keyword>
<dbReference type="AlphaFoldDB" id="A0A372JLJ0"/>
<dbReference type="InterPro" id="IPR030664">
    <property type="entry name" value="SdhA/FrdA/AprA"/>
</dbReference>
<evidence type="ECO:0000256" key="2">
    <source>
        <dbReference type="ARBA" id="ARBA00022630"/>
    </source>
</evidence>
<feature type="binding site" evidence="6">
    <location>
        <begin position="431"/>
        <end position="432"/>
    </location>
    <ligand>
        <name>FAD</name>
        <dbReference type="ChEBI" id="CHEBI:57692"/>
    </ligand>
</feature>
<dbReference type="InterPro" id="IPR003953">
    <property type="entry name" value="FAD-dep_OxRdtase_2_FAD-bd"/>
</dbReference>
<evidence type="ECO:0000256" key="6">
    <source>
        <dbReference type="PIRSR" id="PIRSR630664-51"/>
    </source>
</evidence>
<dbReference type="InterPro" id="IPR036188">
    <property type="entry name" value="FAD/NAD-bd_sf"/>
</dbReference>
<evidence type="ECO:0000256" key="1">
    <source>
        <dbReference type="ARBA" id="ARBA00001974"/>
    </source>
</evidence>
<evidence type="ECO:0000313" key="11">
    <source>
        <dbReference type="Proteomes" id="UP000261811"/>
    </source>
</evidence>
<dbReference type="Gene3D" id="1.20.58.100">
    <property type="entry name" value="Fumarate reductase/succinate dehydrogenase flavoprotein-like, C-terminal domain"/>
    <property type="match status" value="1"/>
</dbReference>
<dbReference type="InterPro" id="IPR015939">
    <property type="entry name" value="Fum_Rdtase/Succ_DH_flav-like_C"/>
</dbReference>
<dbReference type="InterPro" id="IPR027477">
    <property type="entry name" value="Succ_DH/fumarate_Rdtase_cat_sf"/>
</dbReference>
<evidence type="ECO:0000256" key="5">
    <source>
        <dbReference type="PIRSR" id="PIRSR000171-1"/>
    </source>
</evidence>
<feature type="active site" description="Proton acceptor" evidence="5">
    <location>
        <position position="323"/>
    </location>
</feature>
<dbReference type="PRINTS" id="PR00368">
    <property type="entry name" value="FADPNR"/>
</dbReference>
<proteinExistence type="predicted"/>
<feature type="compositionally biased region" description="Low complexity" evidence="7">
    <location>
        <begin position="653"/>
        <end position="665"/>
    </location>
</feature>
<keyword evidence="3 6" id="KW-0274">FAD</keyword>
<feature type="binding site" evidence="6">
    <location>
        <position position="391"/>
    </location>
    <ligand>
        <name>substrate</name>
    </ligand>
</feature>
<evidence type="ECO:0000256" key="7">
    <source>
        <dbReference type="SAM" id="MobiDB-lite"/>
    </source>
</evidence>
<comment type="cofactor">
    <cofactor evidence="1 6">
        <name>FAD</name>
        <dbReference type="ChEBI" id="CHEBI:57692"/>
    </cofactor>
</comment>
<dbReference type="Pfam" id="PF00890">
    <property type="entry name" value="FAD_binding_2"/>
    <property type="match status" value="1"/>
</dbReference>
<accession>A0A372JLJ0</accession>
<protein>
    <submittedName>
        <fullName evidence="10">Fumarate reductase/succinate dehydrogenase flavoprotein subunit</fullName>
    </submittedName>
</protein>
<feature type="binding site" evidence="6">
    <location>
        <position position="250"/>
    </location>
    <ligand>
        <name>substrate</name>
    </ligand>
</feature>
<dbReference type="FunFam" id="3.50.50.60:FF:000026">
    <property type="entry name" value="Succinate dehydrogenase flavoprotein subunit"/>
    <property type="match status" value="1"/>
</dbReference>
<evidence type="ECO:0000256" key="4">
    <source>
        <dbReference type="ARBA" id="ARBA00023002"/>
    </source>
</evidence>
<feature type="compositionally biased region" description="Acidic residues" evidence="7">
    <location>
        <begin position="666"/>
        <end position="676"/>
    </location>
</feature>
<dbReference type="Proteomes" id="UP000261811">
    <property type="component" value="Unassembled WGS sequence"/>
</dbReference>
<dbReference type="Gene3D" id="3.90.700.10">
    <property type="entry name" value="Succinate dehydrogenase/fumarate reductase flavoprotein, catalytic domain"/>
    <property type="match status" value="1"/>
</dbReference>
<evidence type="ECO:0000259" key="8">
    <source>
        <dbReference type="Pfam" id="PF00890"/>
    </source>
</evidence>
<feature type="binding site" evidence="6">
    <location>
        <position position="266"/>
    </location>
    <ligand>
        <name>substrate</name>
    </ligand>
</feature>
<organism evidence="10 11">
    <name type="scientific">Actinomadura logoneensis</name>
    <dbReference type="NCBI Taxonomy" id="2293572"/>
    <lineage>
        <taxon>Bacteria</taxon>
        <taxon>Bacillati</taxon>
        <taxon>Actinomycetota</taxon>
        <taxon>Actinomycetes</taxon>
        <taxon>Streptosporangiales</taxon>
        <taxon>Thermomonosporaceae</taxon>
        <taxon>Actinomadura</taxon>
    </lineage>
</organism>
<feature type="domain" description="Fumarate reductase/succinate dehydrogenase flavoprotein-like C-terminal" evidence="9">
    <location>
        <begin position="487"/>
        <end position="614"/>
    </location>
</feature>
<sequence length="676" mass="73414">MTEIERHAYDVVVIGAGGAGLRAAIEARLQGKRVAVISKSLFGKAHTVMAEGGAAAAMGNANPNDNWQVHFRDTMRGGKFLNNWRMAELHAKEAPDRVWELEAWGALFDRTKDGRISQRNFGGHEYPRLAHVGDRTGLEMIRTLQQKVVALQQEDHREHGDYEARIKVWAETTVTRLLKDVEGRVCGVFAYVRESGTFVVFETPAVVMATGGIGKAFKVTSNSWEYTGDGHALALLAGASLLNMEFVQFHPTGMVWPPSVKGLLVTESVRGDRGVLRNSDGKRFMFDYIPEVFKDKYATTEEEGDRWYDDPDNNRRPPELLPRDEVARAINSEVKAGRGSPHGGVFLTVVDRMPGGAEEIKRRLPSMYHQFKELADVDITAEPMEVGPTCHYVMGGIEVDPDTGAALVPGLFAAGECSGGMHGSNRLGGNSLSDLLVFGRRAGLGAVEYVDGLETRPAVPEAEVAAASAEALAPFGRPDGENPYAVHSELQRTMNDLVGIIRTESELREALETLDKLRERVARVGVTPVAVGAGAGGDGEGGRGYHPGWHLALDLRNMLLVSEAVARAALERQESRGGHTRDDYPAMSADWRKVNLVCRLSGDASHPVTGARVELRRQPMEPMRDDLIGLFETDELKKYLTAAELPGGPVEPDPVGTAAGAAADPADGEADEEAEQ</sequence>